<evidence type="ECO:0000256" key="4">
    <source>
        <dbReference type="ARBA" id="ARBA00023136"/>
    </source>
</evidence>
<dbReference type="InterPro" id="IPR051784">
    <property type="entry name" value="Nod_factor_ABC_transporter"/>
</dbReference>
<proteinExistence type="inferred from homology"/>
<feature type="domain" description="ABC transmembrane type-2" evidence="6">
    <location>
        <begin position="34"/>
        <end position="270"/>
    </location>
</feature>
<dbReference type="Proteomes" id="UP000003111">
    <property type="component" value="Unassembled WGS sequence"/>
</dbReference>
<dbReference type="PANTHER" id="PTHR43229:SF2">
    <property type="entry name" value="NODULATION PROTEIN J"/>
    <property type="match status" value="1"/>
</dbReference>
<feature type="transmembrane region" description="Helical" evidence="5">
    <location>
        <begin position="73"/>
        <end position="92"/>
    </location>
</feature>
<dbReference type="GO" id="GO:0005886">
    <property type="term" value="C:plasma membrane"/>
    <property type="evidence" value="ECO:0007669"/>
    <property type="project" value="UniProtKB-SubCell"/>
</dbReference>
<keyword evidence="5" id="KW-1003">Cell membrane</keyword>
<organism evidence="7 8">
    <name type="scientific">Aeromicrobium marinum DSM 15272</name>
    <dbReference type="NCBI Taxonomy" id="585531"/>
    <lineage>
        <taxon>Bacteria</taxon>
        <taxon>Bacillati</taxon>
        <taxon>Actinomycetota</taxon>
        <taxon>Actinomycetes</taxon>
        <taxon>Propionibacteriales</taxon>
        <taxon>Nocardioidaceae</taxon>
        <taxon>Aeromicrobium</taxon>
    </lineage>
</organism>
<feature type="transmembrane region" description="Helical" evidence="5">
    <location>
        <begin position="246"/>
        <end position="267"/>
    </location>
</feature>
<evidence type="ECO:0000256" key="3">
    <source>
        <dbReference type="ARBA" id="ARBA00022989"/>
    </source>
</evidence>
<comment type="caution">
    <text evidence="7">The sequence shown here is derived from an EMBL/GenBank/DDBJ whole genome shotgun (WGS) entry which is preliminary data.</text>
</comment>
<evidence type="ECO:0000256" key="1">
    <source>
        <dbReference type="ARBA" id="ARBA00004141"/>
    </source>
</evidence>
<accession>E2SCE6</accession>
<dbReference type="AlphaFoldDB" id="E2SCE6"/>
<name>E2SCE6_9ACTN</name>
<feature type="transmembrane region" description="Helical" evidence="5">
    <location>
        <begin position="150"/>
        <end position="170"/>
    </location>
</feature>
<dbReference type="PANTHER" id="PTHR43229">
    <property type="entry name" value="NODULATION PROTEIN J"/>
    <property type="match status" value="1"/>
</dbReference>
<keyword evidence="8" id="KW-1185">Reference proteome</keyword>
<dbReference type="STRING" id="585531.HMPREF0063_12108"/>
<feature type="transmembrane region" description="Helical" evidence="5">
    <location>
        <begin position="113"/>
        <end position="138"/>
    </location>
</feature>
<dbReference type="eggNOG" id="COG0842">
    <property type="taxonomic scope" value="Bacteria"/>
</dbReference>
<comment type="similarity">
    <text evidence="5">Belongs to the ABC-2 integral membrane protein family.</text>
</comment>
<dbReference type="InterPro" id="IPR013525">
    <property type="entry name" value="ABC2_TM"/>
</dbReference>
<gene>
    <name evidence="7" type="ORF">HMPREF0063_12108</name>
</gene>
<keyword evidence="5" id="KW-0813">Transport</keyword>
<keyword evidence="3 5" id="KW-1133">Transmembrane helix</keyword>
<comment type="subcellular location">
    <subcellularLocation>
        <location evidence="5">Cell membrane</location>
        <topology evidence="5">Multi-pass membrane protein</topology>
    </subcellularLocation>
    <subcellularLocation>
        <location evidence="1">Membrane</location>
        <topology evidence="1">Multi-pass membrane protein</topology>
    </subcellularLocation>
</comment>
<keyword evidence="4 5" id="KW-0472">Membrane</keyword>
<dbReference type="OrthoDB" id="9786643at2"/>
<evidence type="ECO:0000313" key="7">
    <source>
        <dbReference type="EMBL" id="EFQ82899.1"/>
    </source>
</evidence>
<dbReference type="RefSeq" id="WP_007077200.1">
    <property type="nucleotide sequence ID" value="NZ_CM001024.1"/>
</dbReference>
<evidence type="ECO:0000259" key="6">
    <source>
        <dbReference type="PROSITE" id="PS51012"/>
    </source>
</evidence>
<dbReference type="InterPro" id="IPR047817">
    <property type="entry name" value="ABC2_TM_bact-type"/>
</dbReference>
<keyword evidence="2 5" id="KW-0812">Transmembrane</keyword>
<feature type="transmembrane region" description="Helical" evidence="5">
    <location>
        <begin position="37"/>
        <end position="53"/>
    </location>
</feature>
<evidence type="ECO:0000256" key="5">
    <source>
        <dbReference type="RuleBase" id="RU361157"/>
    </source>
</evidence>
<dbReference type="GO" id="GO:0140359">
    <property type="term" value="F:ABC-type transporter activity"/>
    <property type="evidence" value="ECO:0007669"/>
    <property type="project" value="InterPro"/>
</dbReference>
<dbReference type="HOGENOM" id="CLU_039483_4_0_11"/>
<sequence>MSGPTTLSSTLLHAARLGVRRGWIETVHSLTNRADQIWIVVVNGIFIAVLVLQRDSELGSTGFSLAVATLPGLIGMNVVMGGWMGTAQMLAVEREDGTLLRAKSTPHGMLAYLVARVTLAVLNTALGLVVFLVAGLFLLPGLTDVPITGWLMLLAVFVLGMLATMPWGAVVGASVKSAGAGFGLTFLPMIALIAISGIFYPITGMPDWLHPVAQAFPVYWLGAGMREALLPDAAAAAELGGQFQTLTMFGVLGAYAVLGLLVAPRVLRAMARKESGSAVESRKAKAMQGWG</sequence>
<evidence type="ECO:0000256" key="2">
    <source>
        <dbReference type="ARBA" id="ARBA00022692"/>
    </source>
</evidence>
<protein>
    <recommendedName>
        <fullName evidence="5">Transport permease protein</fullName>
    </recommendedName>
</protein>
<dbReference type="PROSITE" id="PS51012">
    <property type="entry name" value="ABC_TM2"/>
    <property type="match status" value="1"/>
</dbReference>
<dbReference type="Pfam" id="PF01061">
    <property type="entry name" value="ABC2_membrane"/>
    <property type="match status" value="1"/>
</dbReference>
<evidence type="ECO:0000313" key="8">
    <source>
        <dbReference type="Proteomes" id="UP000003111"/>
    </source>
</evidence>
<dbReference type="EMBL" id="ACLF03000006">
    <property type="protein sequence ID" value="EFQ82899.1"/>
    <property type="molecule type" value="Genomic_DNA"/>
</dbReference>
<reference evidence="7" key="1">
    <citation type="submission" date="2010-08" db="EMBL/GenBank/DDBJ databases">
        <authorList>
            <person name="Muzny D."/>
            <person name="Qin X."/>
            <person name="Buhay C."/>
            <person name="Dugan-Rocha S."/>
            <person name="Ding Y."/>
            <person name="Chen G."/>
            <person name="Hawes A."/>
            <person name="Holder M."/>
            <person name="Jhangiani S."/>
            <person name="Johnson A."/>
            <person name="Khan Z."/>
            <person name="Li Z."/>
            <person name="Liu W."/>
            <person name="Liu X."/>
            <person name="Perez L."/>
            <person name="Shen H."/>
            <person name="Wang Q."/>
            <person name="Watt J."/>
            <person name="Xi L."/>
            <person name="Xin Y."/>
            <person name="Zhou J."/>
            <person name="Deng J."/>
            <person name="Jiang H."/>
            <person name="Liu Y."/>
            <person name="Qu J."/>
            <person name="Song X.-Z."/>
            <person name="Zhang L."/>
            <person name="Villasana D."/>
            <person name="Johnson A."/>
            <person name="Liu J."/>
            <person name="Liyanage D."/>
            <person name="Lorensuhewa L."/>
            <person name="Robinson T."/>
            <person name="Song A."/>
            <person name="Song B.-B."/>
            <person name="Dinh H."/>
            <person name="Thornton R."/>
            <person name="Coyle M."/>
            <person name="Francisco L."/>
            <person name="Jackson L."/>
            <person name="Javaid M."/>
            <person name="Korchina V."/>
            <person name="Kovar C."/>
            <person name="Mata R."/>
            <person name="Mathew T."/>
            <person name="Ngo R."/>
            <person name="Nguyen L."/>
            <person name="Nguyen N."/>
            <person name="Okwuonu G."/>
            <person name="Ongeri F."/>
            <person name="Pham C."/>
            <person name="Simmons D."/>
            <person name="Wilczek-Boney K."/>
            <person name="Hale W."/>
            <person name="Jakkamsetti A."/>
            <person name="Pham P."/>
            <person name="Ruth R."/>
            <person name="San Lucas F."/>
            <person name="Warren J."/>
            <person name="Zhang J."/>
            <person name="Zhao Z."/>
            <person name="Zhou C."/>
            <person name="Zhu D."/>
            <person name="Lee S."/>
            <person name="Bess C."/>
            <person name="Blankenburg K."/>
            <person name="Forbes L."/>
            <person name="Fu Q."/>
            <person name="Gubbala S."/>
            <person name="Hirani K."/>
            <person name="Jayaseelan J.C."/>
            <person name="Lara F."/>
            <person name="Munidasa M."/>
            <person name="Palculict T."/>
            <person name="Patil S."/>
            <person name="Pu L.-L."/>
            <person name="Saada N."/>
            <person name="Tang L."/>
            <person name="Weissenberger G."/>
            <person name="Zhu Y."/>
            <person name="Hemphill L."/>
            <person name="Shang Y."/>
            <person name="Youmans B."/>
            <person name="Ayvaz T."/>
            <person name="Ross M."/>
            <person name="Santibanez J."/>
            <person name="Aqrawi P."/>
            <person name="Gross S."/>
            <person name="Joshi V."/>
            <person name="Fowler G."/>
            <person name="Nazareth L."/>
            <person name="Reid J."/>
            <person name="Worley K."/>
            <person name="Petrosino J."/>
            <person name="Highlander S."/>
            <person name="Gibbs R."/>
        </authorList>
    </citation>
    <scope>NUCLEOTIDE SEQUENCE [LARGE SCALE GENOMIC DNA]</scope>
    <source>
        <strain evidence="7">DSM 15272</strain>
    </source>
</reference>
<feature type="transmembrane region" description="Helical" evidence="5">
    <location>
        <begin position="182"/>
        <end position="202"/>
    </location>
</feature>